<dbReference type="EMBL" id="SZYD01000003">
    <property type="protein sequence ID" value="KAD6795176.1"/>
    <property type="molecule type" value="Genomic_DNA"/>
</dbReference>
<name>A0A5N6PNU1_9ASTR</name>
<dbReference type="Proteomes" id="UP000326396">
    <property type="component" value="Linkage Group LG11"/>
</dbReference>
<evidence type="ECO:0000313" key="4">
    <source>
        <dbReference type="Proteomes" id="UP000326396"/>
    </source>
</evidence>
<gene>
    <name evidence="3" type="ORF">E3N88_06072</name>
</gene>
<keyword evidence="1" id="KW-0175">Coiled coil</keyword>
<evidence type="ECO:0000256" key="1">
    <source>
        <dbReference type="SAM" id="Coils"/>
    </source>
</evidence>
<protein>
    <submittedName>
        <fullName evidence="3">Uncharacterized protein</fullName>
    </submittedName>
</protein>
<evidence type="ECO:0000313" key="3">
    <source>
        <dbReference type="EMBL" id="KAD6795176.1"/>
    </source>
</evidence>
<feature type="coiled-coil region" evidence="1">
    <location>
        <begin position="52"/>
        <end position="86"/>
    </location>
</feature>
<proteinExistence type="predicted"/>
<sequence length="121" mass="14443">MKYAYAGGRRHLLFVLLAKEPILYKKVKQTEVITYKKVKETQFVAAKEIQVRHEVDERLLRQEKALEDVQQQNELLKQQNELLKQQMNYLLKVTDTQFPSSSRQLNEDDDEEDVYRPVFND</sequence>
<dbReference type="AlphaFoldDB" id="A0A5N6PNU1"/>
<feature type="region of interest" description="Disordered" evidence="2">
    <location>
        <begin position="98"/>
        <end position="121"/>
    </location>
</feature>
<comment type="caution">
    <text evidence="3">The sequence shown here is derived from an EMBL/GenBank/DDBJ whole genome shotgun (WGS) entry which is preliminary data.</text>
</comment>
<organism evidence="3 4">
    <name type="scientific">Mikania micrantha</name>
    <name type="common">bitter vine</name>
    <dbReference type="NCBI Taxonomy" id="192012"/>
    <lineage>
        <taxon>Eukaryota</taxon>
        <taxon>Viridiplantae</taxon>
        <taxon>Streptophyta</taxon>
        <taxon>Embryophyta</taxon>
        <taxon>Tracheophyta</taxon>
        <taxon>Spermatophyta</taxon>
        <taxon>Magnoliopsida</taxon>
        <taxon>eudicotyledons</taxon>
        <taxon>Gunneridae</taxon>
        <taxon>Pentapetalae</taxon>
        <taxon>asterids</taxon>
        <taxon>campanulids</taxon>
        <taxon>Asterales</taxon>
        <taxon>Asteraceae</taxon>
        <taxon>Asteroideae</taxon>
        <taxon>Heliantheae alliance</taxon>
        <taxon>Eupatorieae</taxon>
        <taxon>Mikania</taxon>
    </lineage>
</organism>
<reference evidence="3 4" key="1">
    <citation type="submission" date="2019-05" db="EMBL/GenBank/DDBJ databases">
        <title>Mikania micrantha, genome provides insights into the molecular mechanism of rapid growth.</title>
        <authorList>
            <person name="Liu B."/>
        </authorList>
    </citation>
    <scope>NUCLEOTIDE SEQUENCE [LARGE SCALE GENOMIC DNA]</scope>
    <source>
        <strain evidence="3">NLD-2019</strain>
        <tissue evidence="3">Leaf</tissue>
    </source>
</reference>
<accession>A0A5N6PNU1</accession>
<keyword evidence="4" id="KW-1185">Reference proteome</keyword>
<evidence type="ECO:0000256" key="2">
    <source>
        <dbReference type="SAM" id="MobiDB-lite"/>
    </source>
</evidence>